<dbReference type="PANTHER" id="PTHR33221:SF15">
    <property type="entry name" value="HTH-TYPE TRANSCRIPTIONAL REGULATOR YWGB-RELATED"/>
    <property type="match status" value="1"/>
</dbReference>
<dbReference type="GO" id="GO:0003700">
    <property type="term" value="F:DNA-binding transcription factor activity"/>
    <property type="evidence" value="ECO:0007669"/>
    <property type="project" value="TreeGrafter"/>
</dbReference>
<accession>A0AAP6RK43</accession>
<comment type="caution">
    <text evidence="1">The sequence shown here is derived from an EMBL/GenBank/DDBJ whole genome shotgun (WGS) entry which is preliminary data.</text>
</comment>
<dbReference type="InterPro" id="IPR036390">
    <property type="entry name" value="WH_DNA-bd_sf"/>
</dbReference>
<name>A0AAP6RK43_ENTFL</name>
<dbReference type="InterPro" id="IPR000944">
    <property type="entry name" value="Tscrpt_reg_Rrf2"/>
</dbReference>
<evidence type="ECO:0000313" key="2">
    <source>
        <dbReference type="Proteomes" id="UP000429730"/>
    </source>
</evidence>
<dbReference type="FunFam" id="1.10.10.10:FF:000138">
    <property type="entry name" value="Rrf2 family transcriptional regulator"/>
    <property type="match status" value="1"/>
</dbReference>
<gene>
    <name evidence="1" type="ORF">GTI81_13625</name>
</gene>
<protein>
    <submittedName>
        <fullName evidence="1">Rrf2 family transcriptional regulator</fullName>
    </submittedName>
</protein>
<dbReference type="InterPro" id="IPR036388">
    <property type="entry name" value="WH-like_DNA-bd_sf"/>
</dbReference>
<dbReference type="SUPFAM" id="SSF46785">
    <property type="entry name" value="Winged helix' DNA-binding domain"/>
    <property type="match status" value="1"/>
</dbReference>
<organism evidence="1 2">
    <name type="scientific">Enterococcus faecalis</name>
    <name type="common">Streptococcus faecalis</name>
    <dbReference type="NCBI Taxonomy" id="1351"/>
    <lineage>
        <taxon>Bacteria</taxon>
        <taxon>Bacillati</taxon>
        <taxon>Bacillota</taxon>
        <taxon>Bacilli</taxon>
        <taxon>Lactobacillales</taxon>
        <taxon>Enterococcaceae</taxon>
        <taxon>Enterococcus</taxon>
    </lineage>
</organism>
<proteinExistence type="predicted"/>
<dbReference type="PANTHER" id="PTHR33221">
    <property type="entry name" value="WINGED HELIX-TURN-HELIX TRANSCRIPTIONAL REGULATOR, RRF2 FAMILY"/>
    <property type="match status" value="1"/>
</dbReference>
<sequence>MAMSTKLSVAIHILSLIETGPQEQVTSEYIASSVNTNPVVVRRLMSQLKKAGLIHSMRGANKNTLLKKPEEISLYEIYTAVELEREIFNIHQNPNPNCSVGANIQSVLETEFTKVQQKMEEELKSITLADVIHEIEVKRSGKKCSAPRNKKEFPEIVL</sequence>
<reference evidence="1 2" key="1">
    <citation type="submission" date="2019-04" db="EMBL/GenBank/DDBJ databases">
        <title>Step-wise assembly of the neonatal virome modulated by breast feeding.</title>
        <authorList>
            <person name="Liang G."/>
            <person name="Bushman F."/>
        </authorList>
    </citation>
    <scope>NUCLEOTIDE SEQUENCE [LARGE SCALE GENOMIC DNA]</scope>
    <source>
        <strain evidence="1 2">E3754</strain>
    </source>
</reference>
<dbReference type="Pfam" id="PF02082">
    <property type="entry name" value="Rrf2"/>
    <property type="match status" value="1"/>
</dbReference>
<dbReference type="PROSITE" id="PS51197">
    <property type="entry name" value="HTH_RRF2_2"/>
    <property type="match status" value="1"/>
</dbReference>
<dbReference type="GO" id="GO:0005829">
    <property type="term" value="C:cytosol"/>
    <property type="evidence" value="ECO:0007669"/>
    <property type="project" value="TreeGrafter"/>
</dbReference>
<dbReference type="AlphaFoldDB" id="A0AAP6RK43"/>
<dbReference type="Proteomes" id="UP000429730">
    <property type="component" value="Unassembled WGS sequence"/>
</dbReference>
<evidence type="ECO:0000313" key="1">
    <source>
        <dbReference type="EMBL" id="MXS53740.1"/>
    </source>
</evidence>
<dbReference type="RefSeq" id="WP_002408372.1">
    <property type="nucleotide sequence ID" value="NZ_CABGYF010000027.1"/>
</dbReference>
<dbReference type="Gene3D" id="1.10.10.10">
    <property type="entry name" value="Winged helix-like DNA-binding domain superfamily/Winged helix DNA-binding domain"/>
    <property type="match status" value="1"/>
</dbReference>
<dbReference type="EMBL" id="WVTJ01000034">
    <property type="protein sequence ID" value="MXS53740.1"/>
    <property type="molecule type" value="Genomic_DNA"/>
</dbReference>